<dbReference type="EMBL" id="CAUYUJ010015341">
    <property type="protein sequence ID" value="CAK0852780.1"/>
    <property type="molecule type" value="Genomic_DNA"/>
</dbReference>
<organism evidence="2 3">
    <name type="scientific">Prorocentrum cordatum</name>
    <dbReference type="NCBI Taxonomy" id="2364126"/>
    <lineage>
        <taxon>Eukaryota</taxon>
        <taxon>Sar</taxon>
        <taxon>Alveolata</taxon>
        <taxon>Dinophyceae</taxon>
        <taxon>Prorocentrales</taxon>
        <taxon>Prorocentraceae</taxon>
        <taxon>Prorocentrum</taxon>
    </lineage>
</organism>
<keyword evidence="3" id="KW-1185">Reference proteome</keyword>
<gene>
    <name evidence="2" type="ORF">PCOR1329_LOCUS44456</name>
</gene>
<proteinExistence type="predicted"/>
<comment type="caution">
    <text evidence="2">The sequence shown here is derived from an EMBL/GenBank/DDBJ whole genome shotgun (WGS) entry which is preliminary data.</text>
</comment>
<evidence type="ECO:0000313" key="2">
    <source>
        <dbReference type="EMBL" id="CAK0852780.1"/>
    </source>
</evidence>
<evidence type="ECO:0008006" key="4">
    <source>
        <dbReference type="Google" id="ProtNLM"/>
    </source>
</evidence>
<sequence length="540" mass="58251">MVHSGVNPKAFSTNIPEFVQLVKLCRGAEATSVKHFSRMFLLGRGVRGPEGLKAAVKYWAKHNFRIGETTLKGSPRRSGRGARVQAAGRRLRIASSDAIFATRFAQGTESFEFARAPTEASSDHGIKPWVTAWASNCEHRQAEEHFGASKPQFLAQKFMARRRQIEPLIKEYILGCEARGGHCLRVKVLQIVDAYRVECGPIDFSKRQNFGYAFVNMSSQEHARRTIAELDGASWCQPGEGKAVVSWSLTQGLDLHVERYRNSPVMHEAMLDQCKPIVLEGGVRVDFPPPTRKVQRLRRLRTRCGSRGRGVSSSGLSTVLGTEGHGVADAPGAPAVPCVLFPGLSSAPEGGAGKETDAVLASTLLAGLVPEAPDPRKSEALSECSASASASRSKKAAWADLQDDLNEGRSECSTQPPGYSSSTFSSDGSGCSTDGLAARWRGTGTSAQPWTGSILAGGLMPELPEEAGAQLSTGLPVLGSLVEVVGTYPSGAHAVIVATDHEEDTYTIQLTHNGCRTRRQRTVRCKHVRLLRHTEVGQLQ</sequence>
<dbReference type="Proteomes" id="UP001189429">
    <property type="component" value="Unassembled WGS sequence"/>
</dbReference>
<reference evidence="2" key="1">
    <citation type="submission" date="2023-10" db="EMBL/GenBank/DDBJ databases">
        <authorList>
            <person name="Chen Y."/>
            <person name="Shah S."/>
            <person name="Dougan E. K."/>
            <person name="Thang M."/>
            <person name="Chan C."/>
        </authorList>
    </citation>
    <scope>NUCLEOTIDE SEQUENCE [LARGE SCALE GENOMIC DNA]</scope>
</reference>
<accession>A0ABN9U1V8</accession>
<evidence type="ECO:0000313" key="3">
    <source>
        <dbReference type="Proteomes" id="UP001189429"/>
    </source>
</evidence>
<evidence type="ECO:0000256" key="1">
    <source>
        <dbReference type="SAM" id="MobiDB-lite"/>
    </source>
</evidence>
<protein>
    <recommendedName>
        <fullName evidence="4">RRM domain-containing protein</fullName>
    </recommendedName>
</protein>
<feature type="compositionally biased region" description="Low complexity" evidence="1">
    <location>
        <begin position="418"/>
        <end position="429"/>
    </location>
</feature>
<name>A0ABN9U1V8_9DINO</name>
<feature type="region of interest" description="Disordered" evidence="1">
    <location>
        <begin position="406"/>
        <end position="429"/>
    </location>
</feature>